<protein>
    <submittedName>
        <fullName evidence="1">Uncharacterized protein</fullName>
    </submittedName>
</protein>
<dbReference type="Proteomes" id="UP001066276">
    <property type="component" value="Chromosome 9"/>
</dbReference>
<keyword evidence="2" id="KW-1185">Reference proteome</keyword>
<evidence type="ECO:0000313" key="2">
    <source>
        <dbReference type="Proteomes" id="UP001066276"/>
    </source>
</evidence>
<evidence type="ECO:0000313" key="1">
    <source>
        <dbReference type="EMBL" id="KAJ1108864.1"/>
    </source>
</evidence>
<name>A0AAV7N0P4_PLEWA</name>
<accession>A0AAV7N0P4</accession>
<organism evidence="1 2">
    <name type="scientific">Pleurodeles waltl</name>
    <name type="common">Iberian ribbed newt</name>
    <dbReference type="NCBI Taxonomy" id="8319"/>
    <lineage>
        <taxon>Eukaryota</taxon>
        <taxon>Metazoa</taxon>
        <taxon>Chordata</taxon>
        <taxon>Craniata</taxon>
        <taxon>Vertebrata</taxon>
        <taxon>Euteleostomi</taxon>
        <taxon>Amphibia</taxon>
        <taxon>Batrachia</taxon>
        <taxon>Caudata</taxon>
        <taxon>Salamandroidea</taxon>
        <taxon>Salamandridae</taxon>
        <taxon>Pleurodelinae</taxon>
        <taxon>Pleurodeles</taxon>
    </lineage>
</organism>
<proteinExistence type="predicted"/>
<dbReference type="AlphaFoldDB" id="A0AAV7N0P4"/>
<sequence length="180" mass="19675">MLGVYCKACLEVPGNRAGAISGLMGEARPHPRHVSTANVVTVTFDSMTSASVTQEAYDTLLAAPKRACGRSERSERSKLISFLQRRLGIILLEREDFERAHHREERIAGVAGRGPDLWTFPCRARGLRAQQNRRQGAGSIDGSSGIPLGRKVKEGACDRSRGPLFQEKEVSECTVTGLRV</sequence>
<reference evidence="1" key="1">
    <citation type="journal article" date="2022" name="bioRxiv">
        <title>Sequencing and chromosome-scale assembly of the giantPleurodeles waltlgenome.</title>
        <authorList>
            <person name="Brown T."/>
            <person name="Elewa A."/>
            <person name="Iarovenko S."/>
            <person name="Subramanian E."/>
            <person name="Araus A.J."/>
            <person name="Petzold A."/>
            <person name="Susuki M."/>
            <person name="Suzuki K.-i.T."/>
            <person name="Hayashi T."/>
            <person name="Toyoda A."/>
            <person name="Oliveira C."/>
            <person name="Osipova E."/>
            <person name="Leigh N.D."/>
            <person name="Simon A."/>
            <person name="Yun M.H."/>
        </authorList>
    </citation>
    <scope>NUCLEOTIDE SEQUENCE</scope>
    <source>
        <strain evidence="1">20211129_DDA</strain>
        <tissue evidence="1">Liver</tissue>
    </source>
</reference>
<gene>
    <name evidence="1" type="ORF">NDU88_006234</name>
</gene>
<dbReference type="EMBL" id="JANPWB010000013">
    <property type="protein sequence ID" value="KAJ1108864.1"/>
    <property type="molecule type" value="Genomic_DNA"/>
</dbReference>
<comment type="caution">
    <text evidence="1">The sequence shown here is derived from an EMBL/GenBank/DDBJ whole genome shotgun (WGS) entry which is preliminary data.</text>
</comment>